<reference evidence="15" key="1">
    <citation type="journal article" date="2019" name="Int. J. Syst. Evol. Microbiol.">
        <title>The Global Catalogue of Microorganisms (GCM) 10K type strain sequencing project: providing services to taxonomists for standard genome sequencing and annotation.</title>
        <authorList>
            <consortium name="The Broad Institute Genomics Platform"/>
            <consortium name="The Broad Institute Genome Sequencing Center for Infectious Disease"/>
            <person name="Wu L."/>
            <person name="Ma J."/>
        </authorList>
    </citation>
    <scope>NUCLEOTIDE SEQUENCE [LARGE SCALE GENOMIC DNA]</scope>
    <source>
        <strain evidence="15">CGMCC 1.12990</strain>
    </source>
</reference>
<feature type="domain" description="AAA+ ATPase" evidence="13">
    <location>
        <begin position="38"/>
        <end position="215"/>
    </location>
</feature>
<dbReference type="EMBL" id="BMGS01000008">
    <property type="protein sequence ID" value="GGG52004.1"/>
    <property type="molecule type" value="Genomic_DNA"/>
</dbReference>
<evidence type="ECO:0000256" key="5">
    <source>
        <dbReference type="ARBA" id="ARBA00022723"/>
    </source>
</evidence>
<keyword evidence="9 11" id="KW-0239">DNA-directed DNA polymerase</keyword>
<evidence type="ECO:0000256" key="9">
    <source>
        <dbReference type="ARBA" id="ARBA00022932"/>
    </source>
</evidence>
<dbReference type="InterPro" id="IPR012763">
    <property type="entry name" value="DNA_pol_III_sug/sutau_N"/>
</dbReference>
<proteinExistence type="inferred from homology"/>
<evidence type="ECO:0000256" key="8">
    <source>
        <dbReference type="ARBA" id="ARBA00022840"/>
    </source>
</evidence>
<dbReference type="SUPFAM" id="SSF52540">
    <property type="entry name" value="P-loop containing nucleoside triphosphate hydrolases"/>
    <property type="match status" value="1"/>
</dbReference>
<comment type="function">
    <text evidence="11">DNA polymerase III is a complex, multichain enzyme responsible for most of the replicative synthesis in bacteria. This DNA polymerase also exhibits 3' to 5' exonuclease activity.</text>
</comment>
<evidence type="ECO:0000313" key="15">
    <source>
        <dbReference type="Proteomes" id="UP000601361"/>
    </source>
</evidence>
<evidence type="ECO:0000256" key="11">
    <source>
        <dbReference type="RuleBase" id="RU364063"/>
    </source>
</evidence>
<evidence type="ECO:0000256" key="10">
    <source>
        <dbReference type="ARBA" id="ARBA00049244"/>
    </source>
</evidence>
<protein>
    <recommendedName>
        <fullName evidence="11">DNA polymerase III subunit gamma/tau</fullName>
        <ecNumber evidence="11">2.7.7.7</ecNumber>
    </recommendedName>
</protein>
<sequence length="728" mass="80007">MENFVVSARKYRPATFRSVVGQQHVTTTLQNAIVSQHLAQAFLFCGPRGVGKTTCARILAKTINCEFIEEHVRKGRPVSELLQAQPDIVPDALQKAPDPDNTPFELEACGKCSSCRAFQENASFNVHELDAASNNSVEDIRSLVEQVRYAPQQGRFKVYIIDEVHMLSNAAFNAFLKTLEEPPSYAIFILATTERHKIIPTILSRCQIFDFNRIRVDDIRGHLRYVATQEQIQAEDDALHLLAQKADGGLRDALSMFDQMVTFSGHNLSYKDVIQNLHILDYEYYFRLVDALLTENLSGTLLLLEEVMQNGFDLHNFVVGAAEHLRGLLVCKDPVTVQLLEVSDNIRQKYVQQAQAAPLPFLLSALNLVSQCDREFKQAKNQRLHVELMLMKLAYLNSAVQFARDLGAGPAASASPQQASSDNGEAKKKSSVTTPPAPATDQPAPHRTTEASVPSAPQLNGATAAPVAPLPAVPAPVPAAVSQLKSAPADPEPITPIESGVEELHGTPSIEDEAATQVPTTPQLRDSVPHVEIGKPSVAGHEPGQMPVTAAPLPPPRPGMPTGKPIGLGSKLPGLGNLAAMKAQLEQQAAAGKAAVDTEPSGPVTGLPVINDEVLQRVWKELTEERKAISMMHYSLLNRPVQANENHLIMLRVDNPVQEDQFNEFRAEFLGELRRRTGYPRLNVQAEVVERIETGRKLYTSNDKLEYLMEKYPMLTAMKQKLGLDADF</sequence>
<comment type="catalytic activity">
    <reaction evidence="10 11">
        <text>DNA(n) + a 2'-deoxyribonucleoside 5'-triphosphate = DNA(n+1) + diphosphate</text>
        <dbReference type="Rhea" id="RHEA:22508"/>
        <dbReference type="Rhea" id="RHEA-COMP:17339"/>
        <dbReference type="Rhea" id="RHEA-COMP:17340"/>
        <dbReference type="ChEBI" id="CHEBI:33019"/>
        <dbReference type="ChEBI" id="CHEBI:61560"/>
        <dbReference type="ChEBI" id="CHEBI:173112"/>
        <dbReference type="EC" id="2.7.7.7"/>
    </reaction>
</comment>
<feature type="compositionally biased region" description="Low complexity" evidence="12">
    <location>
        <begin position="409"/>
        <end position="421"/>
    </location>
</feature>
<dbReference type="EC" id="2.7.7.7" evidence="11"/>
<dbReference type="CDD" id="cd18137">
    <property type="entry name" value="HLD_clamp_pol_III_gamma_tau"/>
    <property type="match status" value="1"/>
</dbReference>
<feature type="region of interest" description="Disordered" evidence="12">
    <location>
        <begin position="409"/>
        <end position="463"/>
    </location>
</feature>
<dbReference type="Gene3D" id="3.40.50.300">
    <property type="entry name" value="P-loop containing nucleotide triphosphate hydrolases"/>
    <property type="match status" value="1"/>
</dbReference>
<keyword evidence="8 11" id="KW-0067">ATP-binding</keyword>
<keyword evidence="7" id="KW-0862">Zinc</keyword>
<dbReference type="PANTHER" id="PTHR11669:SF0">
    <property type="entry name" value="PROTEIN STICHEL-LIKE 2"/>
    <property type="match status" value="1"/>
</dbReference>
<evidence type="ECO:0000256" key="1">
    <source>
        <dbReference type="ARBA" id="ARBA00006360"/>
    </source>
</evidence>
<dbReference type="PANTHER" id="PTHR11669">
    <property type="entry name" value="REPLICATION FACTOR C / DNA POLYMERASE III GAMMA-TAU SUBUNIT"/>
    <property type="match status" value="1"/>
</dbReference>
<dbReference type="Gene3D" id="1.20.272.10">
    <property type="match status" value="1"/>
</dbReference>
<keyword evidence="3 11" id="KW-0548">Nucleotidyltransferase</keyword>
<keyword evidence="5" id="KW-0479">Metal-binding</keyword>
<dbReference type="InterPro" id="IPR045085">
    <property type="entry name" value="HLD_clamp_pol_III_gamma_tau"/>
</dbReference>
<dbReference type="NCBIfam" id="TIGR02397">
    <property type="entry name" value="dnaX_nterm"/>
    <property type="match status" value="1"/>
</dbReference>
<dbReference type="Proteomes" id="UP000601361">
    <property type="component" value="Unassembled WGS sequence"/>
</dbReference>
<dbReference type="Gene3D" id="1.10.8.60">
    <property type="match status" value="1"/>
</dbReference>
<evidence type="ECO:0000256" key="7">
    <source>
        <dbReference type="ARBA" id="ARBA00022833"/>
    </source>
</evidence>
<name>A0ABQ1X1X7_9BACT</name>
<dbReference type="RefSeq" id="WP_188558712.1">
    <property type="nucleotide sequence ID" value="NZ_BMGS01000008.1"/>
</dbReference>
<dbReference type="SMART" id="SM00382">
    <property type="entry name" value="AAA"/>
    <property type="match status" value="1"/>
</dbReference>
<dbReference type="InterPro" id="IPR027417">
    <property type="entry name" value="P-loop_NTPase"/>
</dbReference>
<dbReference type="InterPro" id="IPR008921">
    <property type="entry name" value="DNA_pol3_clamp-load_cplx_C"/>
</dbReference>
<evidence type="ECO:0000256" key="2">
    <source>
        <dbReference type="ARBA" id="ARBA00022679"/>
    </source>
</evidence>
<evidence type="ECO:0000256" key="12">
    <source>
        <dbReference type="SAM" id="MobiDB-lite"/>
    </source>
</evidence>
<comment type="caution">
    <text evidence="14">The sequence shown here is derived from an EMBL/GenBank/DDBJ whole genome shotgun (WGS) entry which is preliminary data.</text>
</comment>
<keyword evidence="6 11" id="KW-0547">Nucleotide-binding</keyword>
<dbReference type="InterPro" id="IPR003593">
    <property type="entry name" value="AAA+_ATPase"/>
</dbReference>
<evidence type="ECO:0000259" key="13">
    <source>
        <dbReference type="SMART" id="SM00382"/>
    </source>
</evidence>
<evidence type="ECO:0000256" key="4">
    <source>
        <dbReference type="ARBA" id="ARBA00022705"/>
    </source>
</evidence>
<keyword evidence="15" id="KW-1185">Reference proteome</keyword>
<dbReference type="CDD" id="cd00009">
    <property type="entry name" value="AAA"/>
    <property type="match status" value="1"/>
</dbReference>
<comment type="similarity">
    <text evidence="1 11">Belongs to the DnaX/STICHEL family.</text>
</comment>
<evidence type="ECO:0000256" key="6">
    <source>
        <dbReference type="ARBA" id="ARBA00022741"/>
    </source>
</evidence>
<feature type="compositionally biased region" description="Polar residues" evidence="12">
    <location>
        <begin position="450"/>
        <end position="461"/>
    </location>
</feature>
<dbReference type="Pfam" id="PF13177">
    <property type="entry name" value="DNA_pol3_delta2"/>
    <property type="match status" value="2"/>
</dbReference>
<feature type="region of interest" description="Disordered" evidence="12">
    <location>
        <begin position="537"/>
        <end position="556"/>
    </location>
</feature>
<accession>A0ABQ1X1X7</accession>
<keyword evidence="2 11" id="KW-0808">Transferase</keyword>
<comment type="subunit">
    <text evidence="11">DNA polymerase III contains a core (composed of alpha, epsilon and theta chains) that associates with a tau subunit. This core dimerizes to form the POLIII' complex. PolIII' associates with the gamma complex (composed of gamma, delta, delta', psi and chi chains) and with the beta chain to form the complete DNA polymerase III complex.</text>
</comment>
<organism evidence="14 15">
    <name type="scientific">Hymenobacter glacieicola</name>
    <dbReference type="NCBI Taxonomy" id="1562124"/>
    <lineage>
        <taxon>Bacteria</taxon>
        <taxon>Pseudomonadati</taxon>
        <taxon>Bacteroidota</taxon>
        <taxon>Cytophagia</taxon>
        <taxon>Cytophagales</taxon>
        <taxon>Hymenobacteraceae</taxon>
        <taxon>Hymenobacter</taxon>
    </lineage>
</organism>
<dbReference type="Pfam" id="PF12169">
    <property type="entry name" value="DNA_pol3_gamma3"/>
    <property type="match status" value="1"/>
</dbReference>
<dbReference type="SUPFAM" id="SSF48019">
    <property type="entry name" value="post-AAA+ oligomerization domain-like"/>
    <property type="match status" value="1"/>
</dbReference>
<dbReference type="Pfam" id="PF22608">
    <property type="entry name" value="DNAX_ATPase_lid"/>
    <property type="match status" value="1"/>
</dbReference>
<dbReference type="InterPro" id="IPR022754">
    <property type="entry name" value="DNA_pol_III_gamma-3"/>
</dbReference>
<evidence type="ECO:0000256" key="3">
    <source>
        <dbReference type="ARBA" id="ARBA00022695"/>
    </source>
</evidence>
<keyword evidence="4 11" id="KW-0235">DNA replication</keyword>
<dbReference type="InterPro" id="IPR050238">
    <property type="entry name" value="DNA_Rep/Repair_Clamp_Loader"/>
</dbReference>
<gene>
    <name evidence="11" type="primary">dnaX</name>
    <name evidence="14" type="ORF">GCM10011378_30340</name>
</gene>
<evidence type="ECO:0000313" key="14">
    <source>
        <dbReference type="EMBL" id="GGG52004.1"/>
    </source>
</evidence>